<dbReference type="AlphaFoldDB" id="A0A2J6QU44"/>
<dbReference type="EMBL" id="KZ613971">
    <property type="protein sequence ID" value="PMD29785.1"/>
    <property type="molecule type" value="Genomic_DNA"/>
</dbReference>
<evidence type="ECO:0000256" key="5">
    <source>
        <dbReference type="SAM" id="Phobius"/>
    </source>
</evidence>
<dbReference type="PANTHER" id="PTHR31310:SF7">
    <property type="entry name" value="PA-PHOSPHATASE RELATED-FAMILY PROTEIN DDB_G0268928"/>
    <property type="match status" value="1"/>
</dbReference>
<organism evidence="7 8">
    <name type="scientific">Hyaloscypha variabilis (strain UAMH 11265 / GT02V1 / F)</name>
    <name type="common">Meliniomyces variabilis</name>
    <dbReference type="NCBI Taxonomy" id="1149755"/>
    <lineage>
        <taxon>Eukaryota</taxon>
        <taxon>Fungi</taxon>
        <taxon>Dikarya</taxon>
        <taxon>Ascomycota</taxon>
        <taxon>Pezizomycotina</taxon>
        <taxon>Leotiomycetes</taxon>
        <taxon>Helotiales</taxon>
        <taxon>Hyaloscyphaceae</taxon>
        <taxon>Hyaloscypha</taxon>
        <taxon>Hyaloscypha variabilis</taxon>
    </lineage>
</organism>
<dbReference type="InterPro" id="IPR026841">
    <property type="entry name" value="Aur1/Ipt1"/>
</dbReference>
<evidence type="ECO:0000259" key="6">
    <source>
        <dbReference type="Pfam" id="PF14378"/>
    </source>
</evidence>
<feature type="domain" description="Inositolphosphotransferase Aur1/Ipt1" evidence="6">
    <location>
        <begin position="229"/>
        <end position="323"/>
    </location>
</feature>
<feature type="transmembrane region" description="Helical" evidence="5">
    <location>
        <begin position="6"/>
        <end position="23"/>
    </location>
</feature>
<keyword evidence="8" id="KW-1185">Reference proteome</keyword>
<evidence type="ECO:0000256" key="2">
    <source>
        <dbReference type="ARBA" id="ARBA00022692"/>
    </source>
</evidence>
<dbReference type="Pfam" id="PF14378">
    <property type="entry name" value="PAP2_3"/>
    <property type="match status" value="2"/>
</dbReference>
<keyword evidence="4 5" id="KW-0472">Membrane</keyword>
<evidence type="ECO:0000256" key="4">
    <source>
        <dbReference type="ARBA" id="ARBA00023136"/>
    </source>
</evidence>
<keyword evidence="2 5" id="KW-0812">Transmembrane</keyword>
<evidence type="ECO:0000256" key="3">
    <source>
        <dbReference type="ARBA" id="ARBA00022989"/>
    </source>
</evidence>
<feature type="transmembrane region" description="Helical" evidence="5">
    <location>
        <begin position="387"/>
        <end position="410"/>
    </location>
</feature>
<dbReference type="Proteomes" id="UP000235786">
    <property type="component" value="Unassembled WGS sequence"/>
</dbReference>
<feature type="transmembrane region" description="Helical" evidence="5">
    <location>
        <begin position="303"/>
        <end position="325"/>
    </location>
</feature>
<feature type="transmembrane region" description="Helical" evidence="5">
    <location>
        <begin position="184"/>
        <end position="203"/>
    </location>
</feature>
<evidence type="ECO:0000256" key="1">
    <source>
        <dbReference type="ARBA" id="ARBA00004141"/>
    </source>
</evidence>
<feature type="transmembrane region" description="Helical" evidence="5">
    <location>
        <begin position="240"/>
        <end position="260"/>
    </location>
</feature>
<gene>
    <name evidence="7" type="ORF">L207DRAFT_549682</name>
</gene>
<dbReference type="CDD" id="cd03386">
    <property type="entry name" value="PAP2_Aur1_like"/>
    <property type="match status" value="1"/>
</dbReference>
<comment type="subcellular location">
    <subcellularLocation>
        <location evidence="1">Membrane</location>
        <topology evidence="1">Multi-pass membrane protein</topology>
    </subcellularLocation>
</comment>
<evidence type="ECO:0000313" key="7">
    <source>
        <dbReference type="EMBL" id="PMD29785.1"/>
    </source>
</evidence>
<keyword evidence="3 5" id="KW-1133">Transmembrane helix</keyword>
<protein>
    <recommendedName>
        <fullName evidence="6">Inositolphosphotransferase Aur1/Ipt1 domain-containing protein</fullName>
    </recommendedName>
</protein>
<reference evidence="7 8" key="1">
    <citation type="submission" date="2016-04" db="EMBL/GenBank/DDBJ databases">
        <title>A degradative enzymes factory behind the ericoid mycorrhizal symbiosis.</title>
        <authorList>
            <consortium name="DOE Joint Genome Institute"/>
            <person name="Martino E."/>
            <person name="Morin E."/>
            <person name="Grelet G."/>
            <person name="Kuo A."/>
            <person name="Kohler A."/>
            <person name="Daghino S."/>
            <person name="Barry K."/>
            <person name="Choi C."/>
            <person name="Cichocki N."/>
            <person name="Clum A."/>
            <person name="Copeland A."/>
            <person name="Hainaut M."/>
            <person name="Haridas S."/>
            <person name="Labutti K."/>
            <person name="Lindquist E."/>
            <person name="Lipzen A."/>
            <person name="Khouja H.-R."/>
            <person name="Murat C."/>
            <person name="Ohm R."/>
            <person name="Olson A."/>
            <person name="Spatafora J."/>
            <person name="Veneault-Fourrey C."/>
            <person name="Henrissat B."/>
            <person name="Grigoriev I."/>
            <person name="Martin F."/>
            <person name="Perotto S."/>
        </authorList>
    </citation>
    <scope>NUCLEOTIDE SEQUENCE [LARGE SCALE GENOMIC DNA]</scope>
    <source>
        <strain evidence="7 8">F</strain>
    </source>
</reference>
<feature type="domain" description="Inositolphosphotransferase Aur1/Ipt1" evidence="6">
    <location>
        <begin position="356"/>
        <end position="398"/>
    </location>
</feature>
<accession>A0A2J6QU44</accession>
<feature type="transmembrane region" description="Helical" evidence="5">
    <location>
        <begin position="360"/>
        <end position="381"/>
    </location>
</feature>
<proteinExistence type="predicted"/>
<dbReference type="InterPro" id="IPR052185">
    <property type="entry name" value="IPC_Synthase-Related"/>
</dbReference>
<dbReference type="GO" id="GO:0016020">
    <property type="term" value="C:membrane"/>
    <property type="evidence" value="ECO:0007669"/>
    <property type="project" value="UniProtKB-SubCell"/>
</dbReference>
<evidence type="ECO:0000313" key="8">
    <source>
        <dbReference type="Proteomes" id="UP000235786"/>
    </source>
</evidence>
<feature type="transmembrane region" description="Helical" evidence="5">
    <location>
        <begin position="106"/>
        <end position="126"/>
    </location>
</feature>
<sequence length="446" mass="50408">MGGIGAVAEPLVVVALLVGGTWINRDFAPGRRRSWRRPGDGRRISAELGLGGEDVDVDLEVRSASPSLLGEQEPRWRTRTIGVLGWEREVVTPNTGRFRGYFLSRLLERFPFLVECWYWALIYWVYQLGRAATAVWIVEGTVHAARYHALKVIAAEEKLRIFWELDIQHFFMKNQFVMTWINRTYSFIHIPGSIAFLVWLSYYTNTRNRLDESQSGKNFGETKGSPAGPRLYESRRRTMAFCNLLAFIIFTVWPCMPPRLLTADTSMGESGQLARSYGFVDTVHGPGGEGSIWTDNRFTNKFAAMPSLHFGYSLLIGLTIATIPLNPAHPSTTHIPLPFFNQSHPKLAPKITMPSWRRMTCLLVGILYPAIILVAIIATANHFILDAVAGSIVCAVAWLGNDVLLNLLALEDWFLWLVRIHKPEAYVVDNEEYNNDGTMTKGLFRD</sequence>
<dbReference type="OrthoDB" id="2566866at2759"/>
<dbReference type="PANTHER" id="PTHR31310">
    <property type="match status" value="1"/>
</dbReference>
<name>A0A2J6QU44_HYAVF</name>